<dbReference type="CDD" id="cd24032">
    <property type="entry name" value="ASKHA_NBD_TsaB"/>
    <property type="match status" value="1"/>
</dbReference>
<evidence type="ECO:0000259" key="4">
    <source>
        <dbReference type="Pfam" id="PF00814"/>
    </source>
</evidence>
<dbReference type="SUPFAM" id="SSF53067">
    <property type="entry name" value="Actin-like ATPase domain"/>
    <property type="match status" value="2"/>
</dbReference>
<evidence type="ECO:0000256" key="2">
    <source>
        <dbReference type="ARBA" id="ARBA00022490"/>
    </source>
</evidence>
<dbReference type="Gene3D" id="3.30.420.40">
    <property type="match status" value="2"/>
</dbReference>
<sequence>MKTEAVKILAIDTSTEACSAALFIDGVITEQYQLAPREHTQLILKMVEKLLSDAKLKVTDLDALAFGCGPGSFTGVRIATGVVQGLAFACDLPVIPVSTLAAIAQLTYENHQQKKVIAGIDARMGEMYWGCYSLDENNLMVLNGEEKVSAAKMVAINKNFSNQYCGAGSAWDSYAEQLNEKLGEQITAIYADYFPRSASIVKLAAAAFNRGEAVTAEEAQPVYLRNDVAKKKQDQKKS</sequence>
<gene>
    <name evidence="5" type="ORF">MNBD_GAMMA08-2278</name>
</gene>
<dbReference type="PANTHER" id="PTHR11735">
    <property type="entry name" value="TRNA N6-ADENOSINE THREONYLCARBAMOYLTRANSFERASE"/>
    <property type="match status" value="1"/>
</dbReference>
<comment type="subcellular location">
    <subcellularLocation>
        <location evidence="1">Cytoplasm</location>
    </subcellularLocation>
</comment>
<evidence type="ECO:0000256" key="3">
    <source>
        <dbReference type="ARBA" id="ARBA00022694"/>
    </source>
</evidence>
<name>A0A3B0XQK0_9ZZZZ</name>
<feature type="domain" description="Gcp-like" evidence="4">
    <location>
        <begin position="34"/>
        <end position="230"/>
    </location>
</feature>
<evidence type="ECO:0000256" key="1">
    <source>
        <dbReference type="ARBA" id="ARBA00004496"/>
    </source>
</evidence>
<dbReference type="GO" id="GO:0005829">
    <property type="term" value="C:cytosol"/>
    <property type="evidence" value="ECO:0007669"/>
    <property type="project" value="TreeGrafter"/>
</dbReference>
<dbReference type="PANTHER" id="PTHR11735:SF11">
    <property type="entry name" value="TRNA THREONYLCARBAMOYLADENOSINE BIOSYNTHESIS PROTEIN TSAB"/>
    <property type="match status" value="1"/>
</dbReference>
<organism evidence="5">
    <name type="scientific">hydrothermal vent metagenome</name>
    <dbReference type="NCBI Taxonomy" id="652676"/>
    <lineage>
        <taxon>unclassified sequences</taxon>
        <taxon>metagenomes</taxon>
        <taxon>ecological metagenomes</taxon>
    </lineage>
</organism>
<dbReference type="Pfam" id="PF00814">
    <property type="entry name" value="TsaD"/>
    <property type="match status" value="1"/>
</dbReference>
<keyword evidence="3" id="KW-0819">tRNA processing</keyword>
<dbReference type="NCBIfam" id="TIGR03725">
    <property type="entry name" value="T6A_YeaZ"/>
    <property type="match status" value="1"/>
</dbReference>
<reference evidence="5" key="1">
    <citation type="submission" date="2018-06" db="EMBL/GenBank/DDBJ databases">
        <authorList>
            <person name="Zhirakovskaya E."/>
        </authorList>
    </citation>
    <scope>NUCLEOTIDE SEQUENCE</scope>
</reference>
<dbReference type="InterPro" id="IPR022496">
    <property type="entry name" value="T6A_TsaB"/>
</dbReference>
<dbReference type="GO" id="GO:0002949">
    <property type="term" value="P:tRNA threonylcarbamoyladenosine modification"/>
    <property type="evidence" value="ECO:0007669"/>
    <property type="project" value="InterPro"/>
</dbReference>
<keyword evidence="2" id="KW-0963">Cytoplasm</keyword>
<dbReference type="InterPro" id="IPR043129">
    <property type="entry name" value="ATPase_NBD"/>
</dbReference>
<protein>
    <submittedName>
        <fullName evidence="5">tRNA threonylcarbamoyladenosine biosynthesis protein TsaB</fullName>
    </submittedName>
</protein>
<proteinExistence type="predicted"/>
<dbReference type="FunFam" id="3.30.420.40:FF:000097">
    <property type="entry name" value="tRNA threonylcarbamoyladenosine biosynthesis protein TsaB"/>
    <property type="match status" value="1"/>
</dbReference>
<accession>A0A3B0XQK0</accession>
<evidence type="ECO:0000313" key="5">
    <source>
        <dbReference type="EMBL" id="VAW58454.1"/>
    </source>
</evidence>
<dbReference type="InterPro" id="IPR000905">
    <property type="entry name" value="Gcp-like_dom"/>
</dbReference>
<dbReference type="AlphaFoldDB" id="A0A3B0XQK0"/>
<dbReference type="EMBL" id="UOFH01000012">
    <property type="protein sequence ID" value="VAW58454.1"/>
    <property type="molecule type" value="Genomic_DNA"/>
</dbReference>